<protein>
    <recommendedName>
        <fullName evidence="6">Cyclochlorotine biosynthesis protein O</fullName>
    </recommendedName>
</protein>
<organism evidence="4 5">
    <name type="scientific">Aspergillus awamori</name>
    <name type="common">Black koji mold</name>
    <dbReference type="NCBI Taxonomy" id="105351"/>
    <lineage>
        <taxon>Eukaryota</taxon>
        <taxon>Fungi</taxon>
        <taxon>Dikarya</taxon>
        <taxon>Ascomycota</taxon>
        <taxon>Pezizomycotina</taxon>
        <taxon>Eurotiomycetes</taxon>
        <taxon>Eurotiomycetidae</taxon>
        <taxon>Eurotiales</taxon>
        <taxon>Aspergillaceae</taxon>
        <taxon>Aspergillus</taxon>
    </lineage>
</organism>
<comment type="similarity">
    <text evidence="2">Belongs to the ustYa family.</text>
</comment>
<evidence type="ECO:0008006" key="6">
    <source>
        <dbReference type="Google" id="ProtNLM"/>
    </source>
</evidence>
<feature type="transmembrane region" description="Helical" evidence="3">
    <location>
        <begin position="43"/>
        <end position="61"/>
    </location>
</feature>
<dbReference type="AlphaFoldDB" id="A0A401KDD4"/>
<dbReference type="EMBL" id="BDHI01000001">
    <property type="protein sequence ID" value="GCB17231.1"/>
    <property type="molecule type" value="Genomic_DNA"/>
</dbReference>
<dbReference type="PANTHER" id="PTHR33365:SF4">
    <property type="entry name" value="CYCLOCHLOROTINE BIOSYNTHESIS PROTEIN O"/>
    <property type="match status" value="1"/>
</dbReference>
<dbReference type="Proteomes" id="UP000286921">
    <property type="component" value="Unassembled WGS sequence"/>
</dbReference>
<evidence type="ECO:0000256" key="3">
    <source>
        <dbReference type="SAM" id="Phobius"/>
    </source>
</evidence>
<dbReference type="Pfam" id="PF11807">
    <property type="entry name" value="UstYa"/>
    <property type="match status" value="1"/>
</dbReference>
<accession>A0A401KDD4</accession>
<keyword evidence="3" id="KW-0812">Transmembrane</keyword>
<evidence type="ECO:0000313" key="4">
    <source>
        <dbReference type="EMBL" id="GCB17231.1"/>
    </source>
</evidence>
<keyword evidence="3" id="KW-1133">Transmembrane helix</keyword>
<dbReference type="GO" id="GO:0043386">
    <property type="term" value="P:mycotoxin biosynthetic process"/>
    <property type="evidence" value="ECO:0007669"/>
    <property type="project" value="InterPro"/>
</dbReference>
<proteinExistence type="inferred from homology"/>
<comment type="caution">
    <text evidence="4">The sequence shown here is derived from an EMBL/GenBank/DDBJ whole genome shotgun (WGS) entry which is preliminary data.</text>
</comment>
<dbReference type="PANTHER" id="PTHR33365">
    <property type="entry name" value="YALI0B05434P"/>
    <property type="match status" value="1"/>
</dbReference>
<name>A0A401KDD4_ASPAW</name>
<keyword evidence="3" id="KW-0472">Membrane</keyword>
<evidence type="ECO:0000256" key="2">
    <source>
        <dbReference type="ARBA" id="ARBA00035112"/>
    </source>
</evidence>
<gene>
    <name evidence="4" type="ORF">AAWM_00116</name>
</gene>
<reference evidence="4 5" key="1">
    <citation type="submission" date="2016-09" db="EMBL/GenBank/DDBJ databases">
        <title>Aspergillus awamori IFM 58123T.</title>
        <authorList>
            <person name="Kusuya Y."/>
            <person name="Shimizu M."/>
            <person name="Takahashi H."/>
            <person name="Yaguchi T."/>
        </authorList>
    </citation>
    <scope>NUCLEOTIDE SEQUENCE [LARGE SCALE GENOMIC DNA]</scope>
    <source>
        <strain evidence="4 5">IFM 58123</strain>
    </source>
</reference>
<evidence type="ECO:0000256" key="1">
    <source>
        <dbReference type="ARBA" id="ARBA00004685"/>
    </source>
</evidence>
<evidence type="ECO:0000313" key="5">
    <source>
        <dbReference type="Proteomes" id="UP000286921"/>
    </source>
</evidence>
<sequence length="281" mass="31919">MDSEQTSSESPFLPKKMLRDSFESEHPPQPFQNVSWFQRNQKCLLSNVVVIAVCVTLGAMYHHSYLGRLQCAPQSLIYTPARNSLEYVKVRMDTAGGHQSKYLGFGDEADEAWTDLTSRNHVRLSEEDLLAINQTSVPLGSGGYLGMLGVYHELHCVKWIRWALNQSKYQDSLSDHDIIDLPAHISHCVDIVRQSVMCRANTAIVTYSWIKESRVPKTDFHAYSQCVDWDKFEAWADKHTVDILGPGELNHPIYGQTFPNRHRLEEDGKIPAILPALEYGT</sequence>
<comment type="pathway">
    <text evidence="1">Mycotoxin biosynthesis.</text>
</comment>
<dbReference type="InterPro" id="IPR021765">
    <property type="entry name" value="UstYa-like"/>
</dbReference>
<keyword evidence="5" id="KW-1185">Reference proteome</keyword>